<sequence>MNQTFSEFATNVAFSISLSKSQCNALLRISLGAEHAQLFAVDVSTVQALERKGLVFWNRTSDGHPEGFGGLTKAGELMVALLGEAGMSIEVTNTARILRRIA</sequence>
<dbReference type="AlphaFoldDB" id="A0A5E4X3J1"/>
<accession>A0A5E4X3J1</accession>
<keyword evidence="2" id="KW-1185">Reference proteome</keyword>
<reference evidence="1 2" key="1">
    <citation type="submission" date="2019-08" db="EMBL/GenBank/DDBJ databases">
        <authorList>
            <person name="Peeters C."/>
        </authorList>
    </citation>
    <scope>NUCLEOTIDE SEQUENCE [LARGE SCALE GENOMIC DNA]</scope>
    <source>
        <strain evidence="1 2">LMG 31012</strain>
    </source>
</reference>
<evidence type="ECO:0000313" key="1">
    <source>
        <dbReference type="EMBL" id="VVE30921.1"/>
    </source>
</evidence>
<dbReference type="EMBL" id="CABPSH010000010">
    <property type="protein sequence ID" value="VVE30921.1"/>
    <property type="molecule type" value="Genomic_DNA"/>
</dbReference>
<dbReference type="OrthoDB" id="9873813at2"/>
<name>A0A5E4X3J1_9BURK</name>
<gene>
    <name evidence="1" type="ORF">PEP31012_03671</name>
</gene>
<dbReference type="Proteomes" id="UP000400981">
    <property type="component" value="Unassembled WGS sequence"/>
</dbReference>
<protein>
    <recommendedName>
        <fullName evidence="3">MarR family transcriptional regulator</fullName>
    </recommendedName>
</protein>
<evidence type="ECO:0008006" key="3">
    <source>
        <dbReference type="Google" id="ProtNLM"/>
    </source>
</evidence>
<evidence type="ECO:0000313" key="2">
    <source>
        <dbReference type="Proteomes" id="UP000400981"/>
    </source>
</evidence>
<organism evidence="1 2">
    <name type="scientific">Pandoraea eparura</name>
    <dbReference type="NCBI Taxonomy" id="2508291"/>
    <lineage>
        <taxon>Bacteria</taxon>
        <taxon>Pseudomonadati</taxon>
        <taxon>Pseudomonadota</taxon>
        <taxon>Betaproteobacteria</taxon>
        <taxon>Burkholderiales</taxon>
        <taxon>Burkholderiaceae</taxon>
        <taxon>Pandoraea</taxon>
    </lineage>
</organism>
<proteinExistence type="predicted"/>
<dbReference type="RefSeq" id="WP_150590734.1">
    <property type="nucleotide sequence ID" value="NZ_CABPSH010000010.1"/>
</dbReference>